<proteinExistence type="inferred from homology"/>
<dbReference type="KEGG" id="halc:EY643_16715"/>
<evidence type="ECO:0000313" key="5">
    <source>
        <dbReference type="Proteomes" id="UP000326287"/>
    </source>
</evidence>
<reference evidence="4 5" key="1">
    <citation type="submission" date="2019-02" db="EMBL/GenBank/DDBJ databases">
        <authorList>
            <person name="Li S.-H."/>
        </authorList>
    </citation>
    <scope>NUCLEOTIDE SEQUENCE [LARGE SCALE GENOMIC DNA]</scope>
    <source>
        <strain evidence="4 5">IMCC14385</strain>
    </source>
</reference>
<dbReference type="PANTHER" id="PTHR43179:SF12">
    <property type="entry name" value="GALACTOFURANOSYLTRANSFERASE GLFT2"/>
    <property type="match status" value="1"/>
</dbReference>
<dbReference type="EMBL" id="CP036422">
    <property type="protein sequence ID" value="QFU77166.1"/>
    <property type="molecule type" value="Genomic_DNA"/>
</dbReference>
<dbReference type="OrthoDB" id="9771846at2"/>
<dbReference type="GO" id="GO:0016757">
    <property type="term" value="F:glycosyltransferase activity"/>
    <property type="evidence" value="ECO:0007669"/>
    <property type="project" value="UniProtKB-KW"/>
</dbReference>
<dbReference type="SUPFAM" id="SSF53448">
    <property type="entry name" value="Nucleotide-diphospho-sugar transferases"/>
    <property type="match status" value="1"/>
</dbReference>
<organism evidence="4 5">
    <name type="scientific">Halioglobus maricola</name>
    <dbReference type="NCBI Taxonomy" id="2601894"/>
    <lineage>
        <taxon>Bacteria</taxon>
        <taxon>Pseudomonadati</taxon>
        <taxon>Pseudomonadota</taxon>
        <taxon>Gammaproteobacteria</taxon>
        <taxon>Cellvibrionales</taxon>
        <taxon>Halieaceae</taxon>
        <taxon>Halioglobus</taxon>
    </lineage>
</organism>
<evidence type="ECO:0000256" key="3">
    <source>
        <dbReference type="ARBA" id="ARBA00022679"/>
    </source>
</evidence>
<dbReference type="RefSeq" id="WP_153240312.1">
    <property type="nucleotide sequence ID" value="NZ_CP036422.1"/>
</dbReference>
<keyword evidence="5" id="KW-1185">Reference proteome</keyword>
<protein>
    <submittedName>
        <fullName evidence="4">Glycosyltransferase</fullName>
    </submittedName>
</protein>
<sequence>MRDVTYVVLLNWRGWSDTIACLESVFAGGGAPLRVIVCDNASGDGSLEKISAWASGELEVESVEQARLARLLGRAPRPLRQRRITKEQAESGDVVFDGDLMLVDNGANLGFAAGNNVGLRLALSQNDMGNVWLLNNDTMVEPDCLLRMRDRLAAAPGLAVCGSVIHFFDRPEIVQALGGNRFNHFTGVAHRSEGRFVHEKDITAQDAQGASLAYLSGCSMLLPRRFLEDVGLMGEQYFLYYEEIDWFTRANGRFELLVEPAARIYHREGSSIGSPGWQRSASAFADYHLYRSRLRFMRCHYRRYLPVAYLAAWLDVGKCLLRRQFANARAVVRVLLGLPQPGAPA</sequence>
<gene>
    <name evidence="4" type="ORF">EY643_16715</name>
</gene>
<evidence type="ECO:0000256" key="2">
    <source>
        <dbReference type="ARBA" id="ARBA00022676"/>
    </source>
</evidence>
<comment type="similarity">
    <text evidence="1">Belongs to the glycosyltransferase 2 family.</text>
</comment>
<dbReference type="Proteomes" id="UP000326287">
    <property type="component" value="Chromosome"/>
</dbReference>
<dbReference type="PANTHER" id="PTHR43179">
    <property type="entry name" value="RHAMNOSYLTRANSFERASE WBBL"/>
    <property type="match status" value="1"/>
</dbReference>
<accession>A0A5P9NNU0</accession>
<keyword evidence="2" id="KW-0328">Glycosyltransferase</keyword>
<name>A0A5P9NNU0_9GAMM</name>
<evidence type="ECO:0000313" key="4">
    <source>
        <dbReference type="EMBL" id="QFU77166.1"/>
    </source>
</evidence>
<dbReference type="AlphaFoldDB" id="A0A5P9NNU0"/>
<keyword evidence="3 4" id="KW-0808">Transferase</keyword>
<dbReference type="Gene3D" id="3.90.550.10">
    <property type="entry name" value="Spore Coat Polysaccharide Biosynthesis Protein SpsA, Chain A"/>
    <property type="match status" value="1"/>
</dbReference>
<dbReference type="InterPro" id="IPR029044">
    <property type="entry name" value="Nucleotide-diphossugar_trans"/>
</dbReference>
<evidence type="ECO:0000256" key="1">
    <source>
        <dbReference type="ARBA" id="ARBA00006739"/>
    </source>
</evidence>